<keyword evidence="2" id="KW-1185">Reference proteome</keyword>
<comment type="caution">
    <text evidence="1">The sequence shown here is derived from an EMBL/GenBank/DDBJ whole genome shotgun (WGS) entry which is preliminary data.</text>
</comment>
<organism evidence="1 2">
    <name type="scientific">Pyrus ussuriensis x Pyrus communis</name>
    <dbReference type="NCBI Taxonomy" id="2448454"/>
    <lineage>
        <taxon>Eukaryota</taxon>
        <taxon>Viridiplantae</taxon>
        <taxon>Streptophyta</taxon>
        <taxon>Embryophyta</taxon>
        <taxon>Tracheophyta</taxon>
        <taxon>Spermatophyta</taxon>
        <taxon>Magnoliopsida</taxon>
        <taxon>eudicotyledons</taxon>
        <taxon>Gunneridae</taxon>
        <taxon>Pentapetalae</taxon>
        <taxon>rosids</taxon>
        <taxon>fabids</taxon>
        <taxon>Rosales</taxon>
        <taxon>Rosaceae</taxon>
        <taxon>Amygdaloideae</taxon>
        <taxon>Maleae</taxon>
        <taxon>Pyrus</taxon>
    </lineage>
</organism>
<evidence type="ECO:0000313" key="1">
    <source>
        <dbReference type="EMBL" id="KAB2602335.1"/>
    </source>
</evidence>
<dbReference type="AlphaFoldDB" id="A0A5N5FGT9"/>
<evidence type="ECO:0000313" key="2">
    <source>
        <dbReference type="Proteomes" id="UP000327157"/>
    </source>
</evidence>
<reference evidence="1 2" key="3">
    <citation type="submission" date="2019-11" db="EMBL/GenBank/DDBJ databases">
        <title>A de novo genome assembly of a pear dwarfing rootstock.</title>
        <authorList>
            <person name="Wang F."/>
            <person name="Wang J."/>
            <person name="Li S."/>
            <person name="Zhang Y."/>
            <person name="Fang M."/>
            <person name="Ma L."/>
            <person name="Zhao Y."/>
            <person name="Jiang S."/>
        </authorList>
    </citation>
    <scope>NUCLEOTIDE SEQUENCE [LARGE SCALE GENOMIC DNA]</scope>
    <source>
        <strain evidence="1">S2</strain>
        <tissue evidence="1">Leaf</tissue>
    </source>
</reference>
<dbReference type="Proteomes" id="UP000327157">
    <property type="component" value="Chromosome 10"/>
</dbReference>
<sequence>MEGNCSFLPTVPPTALAEIQRSFLPTNSLRTNRTSNFHIRENDWDYSVEALKIPWIYMVALLENFLISCLDF</sequence>
<accession>A0A5N5FGT9</accession>
<reference evidence="2" key="2">
    <citation type="submission" date="2019-10" db="EMBL/GenBank/DDBJ databases">
        <title>A de novo genome assembly of a pear dwarfing rootstock.</title>
        <authorList>
            <person name="Wang F."/>
            <person name="Wang J."/>
            <person name="Li S."/>
            <person name="Zhang Y."/>
            <person name="Fang M."/>
            <person name="Ma L."/>
            <person name="Zhao Y."/>
            <person name="Jiang S."/>
        </authorList>
    </citation>
    <scope>NUCLEOTIDE SEQUENCE [LARGE SCALE GENOMIC DNA]</scope>
</reference>
<gene>
    <name evidence="1" type="ORF">D8674_003340</name>
</gene>
<dbReference type="EMBL" id="SMOL01000695">
    <property type="protein sequence ID" value="KAB2602335.1"/>
    <property type="molecule type" value="Genomic_DNA"/>
</dbReference>
<name>A0A5N5FGT9_9ROSA</name>
<protein>
    <submittedName>
        <fullName evidence="1">Uncharacterized protein</fullName>
    </submittedName>
</protein>
<reference evidence="1 2" key="1">
    <citation type="submission" date="2019-09" db="EMBL/GenBank/DDBJ databases">
        <authorList>
            <person name="Ou C."/>
        </authorList>
    </citation>
    <scope>NUCLEOTIDE SEQUENCE [LARGE SCALE GENOMIC DNA]</scope>
    <source>
        <strain evidence="1">S2</strain>
        <tissue evidence="1">Leaf</tissue>
    </source>
</reference>
<proteinExistence type="predicted"/>